<sequence>MFSRLECIYDLLVWVCTLSFLPCVYTVALCHSEKIIGSNGKLDMGQPAFPLPSHFQILHSLLCIQYLRIKIHPVVYFLSLFASTLQSPPPHPIQQCLI</sequence>
<name>A0A974H0M1_XENLA</name>
<organism evidence="1 2">
    <name type="scientific">Xenopus laevis</name>
    <name type="common">African clawed frog</name>
    <dbReference type="NCBI Taxonomy" id="8355"/>
    <lineage>
        <taxon>Eukaryota</taxon>
        <taxon>Metazoa</taxon>
        <taxon>Chordata</taxon>
        <taxon>Craniata</taxon>
        <taxon>Vertebrata</taxon>
        <taxon>Euteleostomi</taxon>
        <taxon>Amphibia</taxon>
        <taxon>Batrachia</taxon>
        <taxon>Anura</taxon>
        <taxon>Pipoidea</taxon>
        <taxon>Pipidae</taxon>
        <taxon>Xenopodinae</taxon>
        <taxon>Xenopus</taxon>
        <taxon>Xenopus</taxon>
    </lineage>
</organism>
<proteinExistence type="predicted"/>
<evidence type="ECO:0000313" key="2">
    <source>
        <dbReference type="Proteomes" id="UP000694892"/>
    </source>
</evidence>
<dbReference type="AlphaFoldDB" id="A0A974H0M1"/>
<evidence type="ECO:0000313" key="1">
    <source>
        <dbReference type="EMBL" id="OCT60468.1"/>
    </source>
</evidence>
<protein>
    <submittedName>
        <fullName evidence="1">Uncharacterized protein</fullName>
    </submittedName>
</protein>
<accession>A0A974H0M1</accession>
<dbReference type="EMBL" id="CM004483">
    <property type="protein sequence ID" value="OCT60468.1"/>
    <property type="molecule type" value="Genomic_DNA"/>
</dbReference>
<reference evidence="2" key="1">
    <citation type="journal article" date="2016" name="Nature">
        <title>Genome evolution in the allotetraploid frog Xenopus laevis.</title>
        <authorList>
            <person name="Session A.M."/>
            <person name="Uno Y."/>
            <person name="Kwon T."/>
            <person name="Chapman J.A."/>
            <person name="Toyoda A."/>
            <person name="Takahashi S."/>
            <person name="Fukui A."/>
            <person name="Hikosaka A."/>
            <person name="Suzuki A."/>
            <person name="Kondo M."/>
            <person name="van Heeringen S.J."/>
            <person name="Quigley I."/>
            <person name="Heinz S."/>
            <person name="Ogino H."/>
            <person name="Ochi H."/>
            <person name="Hellsten U."/>
            <person name="Lyons J.B."/>
            <person name="Simakov O."/>
            <person name="Putnam N."/>
            <person name="Stites J."/>
            <person name="Kuroki Y."/>
            <person name="Tanaka T."/>
            <person name="Michiue T."/>
            <person name="Watanabe M."/>
            <person name="Bogdanovic O."/>
            <person name="Lister R."/>
            <person name="Georgiou G."/>
            <person name="Paranjpe S.S."/>
            <person name="van Kruijsbergen I."/>
            <person name="Shu S."/>
            <person name="Carlson J."/>
            <person name="Kinoshita T."/>
            <person name="Ohta Y."/>
            <person name="Mawaribuchi S."/>
            <person name="Jenkins J."/>
            <person name="Grimwood J."/>
            <person name="Schmutz J."/>
            <person name="Mitros T."/>
            <person name="Mozaffari S.V."/>
            <person name="Suzuki Y."/>
            <person name="Haramoto Y."/>
            <person name="Yamamoto T.S."/>
            <person name="Takagi C."/>
            <person name="Heald R."/>
            <person name="Miller K."/>
            <person name="Haudenschild C."/>
            <person name="Kitzman J."/>
            <person name="Nakayama T."/>
            <person name="Izutsu Y."/>
            <person name="Robert J."/>
            <person name="Fortriede J."/>
            <person name="Burns K."/>
            <person name="Lotay V."/>
            <person name="Karimi K."/>
            <person name="Yasuoka Y."/>
            <person name="Dichmann D.S."/>
            <person name="Flajnik M.F."/>
            <person name="Houston D.W."/>
            <person name="Shendure J."/>
            <person name="DuPasquier L."/>
            <person name="Vize P.D."/>
            <person name="Zorn A.M."/>
            <person name="Ito M."/>
            <person name="Marcotte E.M."/>
            <person name="Wallingford J.B."/>
            <person name="Ito Y."/>
            <person name="Asashima M."/>
            <person name="Ueno N."/>
            <person name="Matsuda Y."/>
            <person name="Veenstra G.J."/>
            <person name="Fujiyama A."/>
            <person name="Harland R.M."/>
            <person name="Taira M."/>
            <person name="Rokhsar D.S."/>
        </authorList>
    </citation>
    <scope>NUCLEOTIDE SEQUENCE [LARGE SCALE GENOMIC DNA]</scope>
    <source>
        <strain evidence="2">J</strain>
    </source>
</reference>
<dbReference type="Proteomes" id="UP000694892">
    <property type="component" value="Chromosome 9_10S"/>
</dbReference>
<gene>
    <name evidence="1" type="ORF">XELAEV_18046495mg</name>
</gene>